<sequence length="171" mass="17151">AGSPPLHRIPRQSVNYLHASCGPGAVSPHAAGGTAGAVPAAGCMLRSVGAVPSATQGRSVPGSHFRLLAHKPTIAPSSPSDTAFACLLSRTTPPPFVTPPPRPPPPPCTARSVCGDGVCDGWAGESCLTCLQDCPGQLFPASQAFCCGSAVTGCGPSQCTQFTRCRTACGP</sequence>
<evidence type="ECO:0000313" key="1">
    <source>
        <dbReference type="EMBL" id="GFH32834.1"/>
    </source>
</evidence>
<feature type="non-terminal residue" evidence="1">
    <location>
        <position position="1"/>
    </location>
</feature>
<dbReference type="EMBL" id="BLLF01007220">
    <property type="protein sequence ID" value="GFH32834.1"/>
    <property type="molecule type" value="Genomic_DNA"/>
</dbReference>
<organism evidence="1 2">
    <name type="scientific">Haematococcus lacustris</name>
    <name type="common">Green alga</name>
    <name type="synonym">Haematococcus pluvialis</name>
    <dbReference type="NCBI Taxonomy" id="44745"/>
    <lineage>
        <taxon>Eukaryota</taxon>
        <taxon>Viridiplantae</taxon>
        <taxon>Chlorophyta</taxon>
        <taxon>core chlorophytes</taxon>
        <taxon>Chlorophyceae</taxon>
        <taxon>CS clade</taxon>
        <taxon>Chlamydomonadales</taxon>
        <taxon>Haematococcaceae</taxon>
        <taxon>Haematococcus</taxon>
    </lineage>
</organism>
<proteinExistence type="predicted"/>
<comment type="caution">
    <text evidence="1">The sequence shown here is derived from an EMBL/GenBank/DDBJ whole genome shotgun (WGS) entry which is preliminary data.</text>
</comment>
<name>A0A6A0ALH3_HAELA</name>
<feature type="non-terminal residue" evidence="1">
    <location>
        <position position="171"/>
    </location>
</feature>
<dbReference type="Proteomes" id="UP000485058">
    <property type="component" value="Unassembled WGS sequence"/>
</dbReference>
<reference evidence="1 2" key="1">
    <citation type="submission" date="2020-02" db="EMBL/GenBank/DDBJ databases">
        <title>Draft genome sequence of Haematococcus lacustris strain NIES-144.</title>
        <authorList>
            <person name="Morimoto D."/>
            <person name="Nakagawa S."/>
            <person name="Yoshida T."/>
            <person name="Sawayama S."/>
        </authorList>
    </citation>
    <scope>NUCLEOTIDE SEQUENCE [LARGE SCALE GENOMIC DNA]</scope>
    <source>
        <strain evidence="1 2">NIES-144</strain>
    </source>
</reference>
<gene>
    <name evidence="1" type="ORF">HaLaN_32121</name>
</gene>
<dbReference type="AlphaFoldDB" id="A0A6A0ALH3"/>
<keyword evidence="2" id="KW-1185">Reference proteome</keyword>
<accession>A0A6A0ALH3</accession>
<evidence type="ECO:0000313" key="2">
    <source>
        <dbReference type="Proteomes" id="UP000485058"/>
    </source>
</evidence>
<protein>
    <submittedName>
        <fullName evidence="1">Peptidase_M11 domain-containing protein</fullName>
    </submittedName>
</protein>